<evidence type="ECO:0008006" key="6">
    <source>
        <dbReference type="Google" id="ProtNLM"/>
    </source>
</evidence>
<gene>
    <name evidence="5" type="ORF">METZ01_LOCUS131599</name>
</gene>
<dbReference type="Pfam" id="PF20695">
    <property type="entry name" value="UbiD_N"/>
    <property type="match status" value="1"/>
</dbReference>
<organism evidence="5">
    <name type="scientific">marine metagenome</name>
    <dbReference type="NCBI Taxonomy" id="408172"/>
    <lineage>
        <taxon>unclassified sequences</taxon>
        <taxon>metagenomes</taxon>
        <taxon>ecological metagenomes</taxon>
    </lineage>
</organism>
<evidence type="ECO:0000259" key="2">
    <source>
        <dbReference type="Pfam" id="PF01977"/>
    </source>
</evidence>
<evidence type="ECO:0000256" key="1">
    <source>
        <dbReference type="ARBA" id="ARBA00010021"/>
    </source>
</evidence>
<dbReference type="GO" id="GO:0005737">
    <property type="term" value="C:cytoplasm"/>
    <property type="evidence" value="ECO:0007669"/>
    <property type="project" value="TreeGrafter"/>
</dbReference>
<dbReference type="GO" id="GO:0016831">
    <property type="term" value="F:carboxy-lyase activity"/>
    <property type="evidence" value="ECO:0007669"/>
    <property type="project" value="InterPro"/>
</dbReference>
<feature type="domain" description="3-octaprenyl-4-hydroxybenzoate carboxy-lyase-like N-terminal" evidence="3">
    <location>
        <begin position="11"/>
        <end position="84"/>
    </location>
</feature>
<dbReference type="InterPro" id="IPR002830">
    <property type="entry name" value="UbiD"/>
</dbReference>
<dbReference type="Pfam" id="PF20696">
    <property type="entry name" value="UbiD_C"/>
    <property type="match status" value="1"/>
</dbReference>
<dbReference type="PANTHER" id="PTHR30108">
    <property type="entry name" value="3-OCTAPRENYL-4-HYDROXYBENZOATE CARBOXY-LYASE-RELATED"/>
    <property type="match status" value="1"/>
</dbReference>
<dbReference type="SUPFAM" id="SSF143968">
    <property type="entry name" value="UbiD C-terminal domain-like"/>
    <property type="match status" value="1"/>
</dbReference>
<protein>
    <recommendedName>
        <fullName evidence="6">UbiD family decarboxylase</fullName>
    </recommendedName>
</protein>
<dbReference type="PANTHER" id="PTHR30108:SF21">
    <property type="entry name" value="4-HYDROXYBENZOATE DECARBOXYLASE"/>
    <property type="match status" value="1"/>
</dbReference>
<evidence type="ECO:0000313" key="5">
    <source>
        <dbReference type="EMBL" id="SVA78745.1"/>
    </source>
</evidence>
<name>A0A381YP22_9ZZZZ</name>
<dbReference type="Pfam" id="PF01977">
    <property type="entry name" value="UbiD"/>
    <property type="match status" value="1"/>
</dbReference>
<dbReference type="AlphaFoldDB" id="A0A381YP22"/>
<dbReference type="SUPFAM" id="SSF50475">
    <property type="entry name" value="FMN-binding split barrel"/>
    <property type="match status" value="1"/>
</dbReference>
<dbReference type="InterPro" id="IPR049381">
    <property type="entry name" value="UbiD-like_C"/>
</dbReference>
<dbReference type="InterPro" id="IPR049383">
    <property type="entry name" value="UbiD-like_N"/>
</dbReference>
<dbReference type="InterPro" id="IPR048304">
    <property type="entry name" value="UbiD_Rift_dom"/>
</dbReference>
<feature type="domain" description="3-octaprenyl-4-hydroxybenzoate carboxy-lyase-like Rift-related" evidence="2">
    <location>
        <begin position="104"/>
        <end position="295"/>
    </location>
</feature>
<evidence type="ECO:0000259" key="4">
    <source>
        <dbReference type="Pfam" id="PF20696"/>
    </source>
</evidence>
<dbReference type="NCBIfam" id="TIGR00148">
    <property type="entry name" value="UbiD family decarboxylase"/>
    <property type="match status" value="1"/>
</dbReference>
<proteinExistence type="inferred from homology"/>
<evidence type="ECO:0000259" key="3">
    <source>
        <dbReference type="Pfam" id="PF20695"/>
    </source>
</evidence>
<reference evidence="5" key="1">
    <citation type="submission" date="2018-05" db="EMBL/GenBank/DDBJ databases">
        <authorList>
            <person name="Lanie J.A."/>
            <person name="Ng W.-L."/>
            <person name="Kazmierczak K.M."/>
            <person name="Andrzejewski T.M."/>
            <person name="Davidsen T.M."/>
            <person name="Wayne K.J."/>
            <person name="Tettelin H."/>
            <person name="Glass J.I."/>
            <person name="Rusch D."/>
            <person name="Podicherti R."/>
            <person name="Tsui H.-C.T."/>
            <person name="Winkler M.E."/>
        </authorList>
    </citation>
    <scope>NUCLEOTIDE SEQUENCE</scope>
</reference>
<dbReference type="Gene3D" id="3.40.1670.10">
    <property type="entry name" value="UbiD C-terminal domain-like"/>
    <property type="match status" value="1"/>
</dbReference>
<dbReference type="EMBL" id="UINC01018693">
    <property type="protein sequence ID" value="SVA78745.1"/>
    <property type="molecule type" value="Genomic_DNA"/>
</dbReference>
<accession>A0A381YP22</accession>
<feature type="non-terminal residue" evidence="5">
    <location>
        <position position="1"/>
    </location>
</feature>
<comment type="similarity">
    <text evidence="1">Belongs to the UbiD family.</text>
</comment>
<sequence length="447" mass="48789">VTTIVDLPSFVDALDEAGQLARINRTVSLEYELADVAASLARTGTGAGLFNQVEGSPWPVFCGGVASHRRAAIALGCNEGETVDVMERVLDPANGIPPIRVDSAAWEANTVRGDDLDTALLPIPTHSRGDGGAFITGAVTVARDPISGRGNLSYNRMLRLDEQTFGFNVNEWRDVGTFWKSRDDPDAPFPIALAIGLDPAIMIAAGVKTPVDELFIAGAIRGRGIEVRQGLTIDVDIPAAAEIVVEGLLHPAERRSEGPLAEFHGYHGEAWNSPTLEVTAISWRDNPIYQTIIPGWYEHVYLGNVLPREPLLRRFVRHLDPTADVHIPAYGNGFLAVVQIERDNPGAPKNLAMAAMAAHINIRNVIVVDRDVDIHQPTEVQWALTNRVHWSDDVFTVPGAQGHEMDPTADQRGISTKVGIDATYKRERREYGERVAYPAVDLADYLR</sequence>
<feature type="domain" description="3-octaprenyl-4-hydroxybenzoate carboxy-lyase-like C-terminal" evidence="4">
    <location>
        <begin position="307"/>
        <end position="422"/>
    </location>
</feature>